<gene>
    <name evidence="2" type="ORF">AYBTSS11_LOCUS9047</name>
</gene>
<proteinExistence type="predicted"/>
<dbReference type="AlphaFoldDB" id="A0AA86S4P5"/>
<keyword evidence="3" id="KW-1185">Reference proteome</keyword>
<dbReference type="Proteomes" id="UP001189624">
    <property type="component" value="Chromosome 3"/>
</dbReference>
<name>A0AA86S4P5_9FABA</name>
<feature type="region of interest" description="Disordered" evidence="1">
    <location>
        <begin position="1"/>
        <end position="34"/>
    </location>
</feature>
<sequence>MNIRQQSVEGFQNESESTVPQAIPQATTNEMNGLSPPSFMPMNEYEEIMALLTDDNDNYQQDQALKHSKTFLTTSEEEDSLQLPFQLDHSFTLEEILGQGKTLSSQTQVGGSSSHELRDFVAQSVTTDTTSTIQLNSNSFERMDITISPGVVVSIASISIFGENSSNGPVQQLGNNVFNPIFSSQNCSNSILSMPENTPKFWPSGSNALYPPQAGALFGDSTFPNTTANIFTQFVSPSFPMHPFGCASFGTSASGLVGNSVIHFQSPSFPVHPYAGPSVGNGADANNLDGHSLNQFQSPSLPGHPYVGPRACPSKIPCVVGTGAGGANNLDGNSLTRYQSSSFPVHTYGGIASASVSANTDASVFSGAANANANASPYGSHQQFTRDHRFEMSRINPLAAPSAMGANIWASPAPMMPNQTQFFRRQPLLTDFKDLVQAWEVN</sequence>
<evidence type="ECO:0000256" key="1">
    <source>
        <dbReference type="SAM" id="MobiDB-lite"/>
    </source>
</evidence>
<dbReference type="Gramene" id="rna-AYBTSS11_LOCUS9047">
    <property type="protein sequence ID" value="CAJ1939290.1"/>
    <property type="gene ID" value="gene-AYBTSS11_LOCUS9047"/>
</dbReference>
<evidence type="ECO:0000313" key="3">
    <source>
        <dbReference type="Proteomes" id="UP001189624"/>
    </source>
</evidence>
<dbReference type="EMBL" id="OY731400">
    <property type="protein sequence ID" value="CAJ1939290.1"/>
    <property type="molecule type" value="Genomic_DNA"/>
</dbReference>
<reference evidence="2" key="1">
    <citation type="submission" date="2023-10" db="EMBL/GenBank/DDBJ databases">
        <authorList>
            <person name="Domelevo Entfellner J.-B."/>
        </authorList>
    </citation>
    <scope>NUCLEOTIDE SEQUENCE</scope>
</reference>
<protein>
    <submittedName>
        <fullName evidence="2">Uncharacterized protein</fullName>
    </submittedName>
</protein>
<feature type="compositionally biased region" description="Polar residues" evidence="1">
    <location>
        <begin position="1"/>
        <end position="32"/>
    </location>
</feature>
<accession>A0AA86S4P5</accession>
<organism evidence="2 3">
    <name type="scientific">Sphenostylis stenocarpa</name>
    <dbReference type="NCBI Taxonomy" id="92480"/>
    <lineage>
        <taxon>Eukaryota</taxon>
        <taxon>Viridiplantae</taxon>
        <taxon>Streptophyta</taxon>
        <taxon>Embryophyta</taxon>
        <taxon>Tracheophyta</taxon>
        <taxon>Spermatophyta</taxon>
        <taxon>Magnoliopsida</taxon>
        <taxon>eudicotyledons</taxon>
        <taxon>Gunneridae</taxon>
        <taxon>Pentapetalae</taxon>
        <taxon>rosids</taxon>
        <taxon>fabids</taxon>
        <taxon>Fabales</taxon>
        <taxon>Fabaceae</taxon>
        <taxon>Papilionoideae</taxon>
        <taxon>50 kb inversion clade</taxon>
        <taxon>NPAAA clade</taxon>
        <taxon>indigoferoid/millettioid clade</taxon>
        <taxon>Phaseoleae</taxon>
        <taxon>Sphenostylis</taxon>
    </lineage>
</organism>
<evidence type="ECO:0000313" key="2">
    <source>
        <dbReference type="EMBL" id="CAJ1939290.1"/>
    </source>
</evidence>